<reference evidence="3" key="1">
    <citation type="submission" date="2016-10" db="EMBL/GenBank/DDBJ databases">
        <authorList>
            <person name="Varghese N."/>
            <person name="Submissions S."/>
        </authorList>
    </citation>
    <scope>NUCLEOTIDE SEQUENCE [LARGE SCALE GENOMIC DNA]</scope>
    <source>
        <strain evidence="3">Ah-143</strain>
    </source>
</reference>
<dbReference type="EMBL" id="FPAU01000001">
    <property type="protein sequence ID" value="SFT47653.1"/>
    <property type="molecule type" value="Genomic_DNA"/>
</dbReference>
<proteinExistence type="predicted"/>
<dbReference type="Pfam" id="PF02129">
    <property type="entry name" value="Peptidase_S15"/>
    <property type="match status" value="1"/>
</dbReference>
<dbReference type="Proteomes" id="UP000199187">
    <property type="component" value="Unassembled WGS sequence"/>
</dbReference>
<evidence type="ECO:0000313" key="3">
    <source>
        <dbReference type="Proteomes" id="UP000199187"/>
    </source>
</evidence>
<keyword evidence="3" id="KW-1185">Reference proteome</keyword>
<dbReference type="GO" id="GO:0016787">
    <property type="term" value="F:hydrolase activity"/>
    <property type="evidence" value="ECO:0007669"/>
    <property type="project" value="UniProtKB-KW"/>
</dbReference>
<dbReference type="PANTHER" id="PTHR22946">
    <property type="entry name" value="DIENELACTONE HYDROLASE DOMAIN-CONTAINING PROTEIN-RELATED"/>
    <property type="match status" value="1"/>
</dbReference>
<evidence type="ECO:0000259" key="1">
    <source>
        <dbReference type="Pfam" id="PF02129"/>
    </source>
</evidence>
<dbReference type="SUPFAM" id="SSF53474">
    <property type="entry name" value="alpha/beta-Hydrolases"/>
    <property type="match status" value="1"/>
</dbReference>
<dbReference type="OrthoDB" id="8564128at2"/>
<accession>A0A1I6YAY8</accession>
<dbReference type="InterPro" id="IPR000383">
    <property type="entry name" value="Xaa-Pro-like_dom"/>
</dbReference>
<sequence>MHRIYDWGLIAKFTILSVFCISFHSNADVKNSLVNQQFEGLIREPMTIQVVLDNGKPAILDAFVTRPAGPGKYPIVIINHGTSESPEFDRTEMTPNRTSATALAFATHGYAAVSLLREGYGFSSGGAEYTGGSCKEPLHKLAGKRDVRDILAALEVIRKQPWALPENTVLAGMSAGGFAVIATGAVNPPGVTAVISFDGGRGSIDGRSLCDRKGLLAAYSSYGKTARIPSLWLYSINDKSFPPQMGKDFFNAYHQWGADATFMLMPAFENNGHAFMDSAPGRFWWSHIEPFLKEHNLPYKQIVSIPENHLPMPENLNNEQGKAAFEKYTASELYEKAFATGKDGAWGVAYWERDGHTAAADAIESCEAHQPKNAQHCNIYAINNIIVNGGQKINKPLLFK</sequence>
<dbReference type="RefSeq" id="WP_139234372.1">
    <property type="nucleotide sequence ID" value="NZ_CP045300.1"/>
</dbReference>
<name>A0A1I6YAY8_9ENTR</name>
<protein>
    <submittedName>
        <fullName evidence="2">Dienelactone hydrolase</fullName>
    </submittedName>
</protein>
<evidence type="ECO:0000313" key="2">
    <source>
        <dbReference type="EMBL" id="SFT47653.1"/>
    </source>
</evidence>
<feature type="domain" description="Xaa-Pro dipeptidyl-peptidase-like" evidence="1">
    <location>
        <begin position="60"/>
        <end position="199"/>
    </location>
</feature>
<gene>
    <name evidence="2" type="ORF">SAMN05192562_101428</name>
</gene>
<dbReference type="AlphaFoldDB" id="A0A1I6YAY8"/>
<organism evidence="2 3">
    <name type="scientific">Kosakonia arachidis</name>
    <dbReference type="NCBI Taxonomy" id="551989"/>
    <lineage>
        <taxon>Bacteria</taxon>
        <taxon>Pseudomonadati</taxon>
        <taxon>Pseudomonadota</taxon>
        <taxon>Gammaproteobacteria</taxon>
        <taxon>Enterobacterales</taxon>
        <taxon>Enterobacteriaceae</taxon>
        <taxon>Kosakonia</taxon>
    </lineage>
</organism>
<dbReference type="PANTHER" id="PTHR22946:SF0">
    <property type="entry name" value="DIENELACTONE HYDROLASE DOMAIN-CONTAINING PROTEIN"/>
    <property type="match status" value="1"/>
</dbReference>
<dbReference type="InterPro" id="IPR029058">
    <property type="entry name" value="AB_hydrolase_fold"/>
</dbReference>
<dbReference type="InterPro" id="IPR050261">
    <property type="entry name" value="FrsA_esterase"/>
</dbReference>
<dbReference type="Gene3D" id="3.40.50.1820">
    <property type="entry name" value="alpha/beta hydrolase"/>
    <property type="match status" value="1"/>
</dbReference>
<keyword evidence="2" id="KW-0378">Hydrolase</keyword>